<evidence type="ECO:0000256" key="1">
    <source>
        <dbReference type="SAM" id="MobiDB-lite"/>
    </source>
</evidence>
<reference evidence="2 3" key="1">
    <citation type="journal article" date="2018" name="Biotechnol. Adv.">
        <title>Improved genomic resources and new bioinformatic workflow for the carcinogenic parasite Clonorchis sinensis: Biotechnological implications.</title>
        <authorList>
            <person name="Wang D."/>
            <person name="Korhonen P.K."/>
            <person name="Gasser R.B."/>
            <person name="Young N.D."/>
        </authorList>
    </citation>
    <scope>NUCLEOTIDE SEQUENCE [LARGE SCALE GENOMIC DNA]</scope>
    <source>
        <strain evidence="2">Cs-k2</strain>
    </source>
</reference>
<feature type="compositionally biased region" description="Basic residues" evidence="1">
    <location>
        <begin position="429"/>
        <end position="439"/>
    </location>
</feature>
<evidence type="ECO:0000313" key="3">
    <source>
        <dbReference type="Proteomes" id="UP000286415"/>
    </source>
</evidence>
<dbReference type="InParanoid" id="A0A419Q423"/>
<name>A0A419Q423_CLOSI</name>
<keyword evidence="3" id="KW-1185">Reference proteome</keyword>
<dbReference type="AlphaFoldDB" id="A0A419Q423"/>
<reference evidence="2 3" key="2">
    <citation type="journal article" date="2021" name="Genomics">
        <title>High-quality reference genome for Clonorchis sinensis.</title>
        <authorList>
            <person name="Young N.D."/>
            <person name="Stroehlein A.J."/>
            <person name="Kinkar L."/>
            <person name="Wang T."/>
            <person name="Sohn W.M."/>
            <person name="Chang B.C.H."/>
            <person name="Kaur P."/>
            <person name="Weisz D."/>
            <person name="Dudchenko O."/>
            <person name="Aiden E.L."/>
            <person name="Korhonen P.K."/>
            <person name="Gasser R.B."/>
        </authorList>
    </citation>
    <scope>NUCLEOTIDE SEQUENCE [LARGE SCALE GENOMIC DNA]</scope>
    <source>
        <strain evidence="2">Cs-k2</strain>
    </source>
</reference>
<dbReference type="EMBL" id="NIRI02000056">
    <property type="protein sequence ID" value="KAG5445492.1"/>
    <property type="molecule type" value="Genomic_DNA"/>
</dbReference>
<protein>
    <submittedName>
        <fullName evidence="2">Uncharacterized protein</fullName>
    </submittedName>
</protein>
<evidence type="ECO:0000313" key="2">
    <source>
        <dbReference type="EMBL" id="KAG5445492.1"/>
    </source>
</evidence>
<sequence length="439" mass="48471">MRISRPPSWKASSTDSTQTLRNLFLTPLPGQGLANLCFRHSALARKIALSSANNGWACAAQSQPAQLLVLDTFFNRSTRCTTENPLSNCLVTDSPTPTHTSSGSETKVVEHLKTSQFRCSNRPSLTATQQNSPHCSLLHTSLEIQGYTTLIPLPTERQRCLGGNASTVPFFTQIVFLRTLTIDQPGMRDFAGGGEMVQWLEANSLVGGSVVRTRPRLPLSRLGQPDSIPALVLPSGGMTTRHTKGVTAERFFIERFAENSSTAHDRFRTSWGSSGRRSPRVSVNLMFYLKLNCTKLAKCTHLYTNWVLPGVVHYQLEHEAAWCSTFSCLDTSQTRDSTGFQMSPSQNQICLQMSPSTNKCGHYVRGPVRRIDHHHHHSAVAPFRCLAAMPPEGSRRAGILPGYPSLGRVSPDAKGGFEPRAFQSVNSRSNHRTFSHPER</sequence>
<feature type="region of interest" description="Disordered" evidence="1">
    <location>
        <begin position="410"/>
        <end position="439"/>
    </location>
</feature>
<accession>A0A419Q423</accession>
<organism evidence="2 3">
    <name type="scientific">Clonorchis sinensis</name>
    <name type="common">Chinese liver fluke</name>
    <dbReference type="NCBI Taxonomy" id="79923"/>
    <lineage>
        <taxon>Eukaryota</taxon>
        <taxon>Metazoa</taxon>
        <taxon>Spiralia</taxon>
        <taxon>Lophotrochozoa</taxon>
        <taxon>Platyhelminthes</taxon>
        <taxon>Trematoda</taxon>
        <taxon>Digenea</taxon>
        <taxon>Opisthorchiida</taxon>
        <taxon>Opisthorchiata</taxon>
        <taxon>Opisthorchiidae</taxon>
        <taxon>Clonorchis</taxon>
    </lineage>
</organism>
<comment type="caution">
    <text evidence="2">The sequence shown here is derived from an EMBL/GenBank/DDBJ whole genome shotgun (WGS) entry which is preliminary data.</text>
</comment>
<dbReference type="Proteomes" id="UP000286415">
    <property type="component" value="Unassembled WGS sequence"/>
</dbReference>
<gene>
    <name evidence="2" type="ORF">CSKR_100980</name>
</gene>
<proteinExistence type="predicted"/>